<sequence length="574" mass="59549">MTAGRGEGFPPLWHGRRRRQLLGLVATGVGQAVCAVTTALALSALLAAVGDRERLMTTVVLLVAAVGVGVLRAQEKVRAEQLSQDYVRELRRGLLGSALTTRRGPGLGITVARTTNDLSAVRNWVALGITPLAVGVPTILGATVALAVLDPLLAVAVAAPMLVLGAVLAALAGPAFRRSRELRRRRGRLATAVSETVTAARTIRAAGGERRELRQLDRFSAAVAEAAVERSRVAGALRGAAALASALALAAVAAVGAWFETSGAAVAGALTIVGLVAGPVSDLGRVVEYRQAFLAARRVLAPVLAEGAAHRAHELRLRRQYGGHPPVTARTRSQDGVVHVGDLVVGGAPVPELVALPGSRILVRSADAGREAETLSVVAGVRHAPGAWVRVSGYVLQELPATQRRLLVGAVASTDVLERGTVARAVRYRDPESTASVPEVLEAVGLTGRVAALDRGERTVLRRGGEPLTVSERMRVLLARAVYGEPALVVLDRVDTRLGQGGGEVIDRLWLEYPGVIVAASDAPDALPGAVTVWDLDDTSAAGNRPVLARPGAGAGTSAPAVRSTGGERRKENA</sequence>
<dbReference type="Gene3D" id="3.40.50.300">
    <property type="entry name" value="P-loop containing nucleotide triphosphate hydrolases"/>
    <property type="match status" value="1"/>
</dbReference>
<evidence type="ECO:0000256" key="6">
    <source>
        <dbReference type="SAM" id="Phobius"/>
    </source>
</evidence>
<feature type="transmembrane region" description="Helical" evidence="6">
    <location>
        <begin position="152"/>
        <end position="176"/>
    </location>
</feature>
<dbReference type="Proteomes" id="UP001499841">
    <property type="component" value="Unassembled WGS sequence"/>
</dbReference>
<feature type="transmembrane region" description="Helical" evidence="6">
    <location>
        <begin position="55"/>
        <end position="73"/>
    </location>
</feature>
<comment type="subcellular location">
    <subcellularLocation>
        <location evidence="1">Cell membrane</location>
        <topology evidence="1">Multi-pass membrane protein</topology>
    </subcellularLocation>
</comment>
<keyword evidence="2 6" id="KW-0812">Transmembrane</keyword>
<feature type="transmembrane region" description="Helical" evidence="6">
    <location>
        <begin position="124"/>
        <end position="146"/>
    </location>
</feature>
<evidence type="ECO:0000256" key="2">
    <source>
        <dbReference type="ARBA" id="ARBA00022692"/>
    </source>
</evidence>
<dbReference type="GO" id="GO:0005524">
    <property type="term" value="F:ATP binding"/>
    <property type="evidence" value="ECO:0007669"/>
    <property type="project" value="UniProtKB-KW"/>
</dbReference>
<accession>A0ABP8ETK5</accession>
<dbReference type="InterPro" id="IPR027417">
    <property type="entry name" value="P-loop_NTPase"/>
</dbReference>
<evidence type="ECO:0000259" key="7">
    <source>
        <dbReference type="PROSITE" id="PS50929"/>
    </source>
</evidence>
<dbReference type="PROSITE" id="PS50929">
    <property type="entry name" value="ABC_TM1F"/>
    <property type="match status" value="1"/>
</dbReference>
<dbReference type="InterPro" id="IPR036640">
    <property type="entry name" value="ABC1_TM_sf"/>
</dbReference>
<evidence type="ECO:0000256" key="4">
    <source>
        <dbReference type="ARBA" id="ARBA00023136"/>
    </source>
</evidence>
<dbReference type="Gene3D" id="1.20.1560.10">
    <property type="entry name" value="ABC transporter type 1, transmembrane domain"/>
    <property type="match status" value="1"/>
</dbReference>
<name>A0ABP8ETK5_9MICO</name>
<dbReference type="RefSeq" id="WP_345039793.1">
    <property type="nucleotide sequence ID" value="NZ_BAABBA010000007.1"/>
</dbReference>
<organism evidence="8 9">
    <name type="scientific">Georgenia daeguensis</name>
    <dbReference type="NCBI Taxonomy" id="908355"/>
    <lineage>
        <taxon>Bacteria</taxon>
        <taxon>Bacillati</taxon>
        <taxon>Actinomycetota</taxon>
        <taxon>Actinomycetes</taxon>
        <taxon>Micrococcales</taxon>
        <taxon>Bogoriellaceae</taxon>
        <taxon>Georgenia</taxon>
    </lineage>
</organism>
<keyword evidence="8" id="KW-0067">ATP-binding</keyword>
<gene>
    <name evidence="8" type="ORF">GCM10022262_16570</name>
</gene>
<evidence type="ECO:0000256" key="5">
    <source>
        <dbReference type="SAM" id="MobiDB-lite"/>
    </source>
</evidence>
<feature type="domain" description="ABC transmembrane type-1" evidence="7">
    <location>
        <begin position="21"/>
        <end position="292"/>
    </location>
</feature>
<feature type="transmembrane region" description="Helical" evidence="6">
    <location>
        <begin position="240"/>
        <end position="259"/>
    </location>
</feature>
<reference evidence="9" key="1">
    <citation type="journal article" date="2019" name="Int. J. Syst. Evol. Microbiol.">
        <title>The Global Catalogue of Microorganisms (GCM) 10K type strain sequencing project: providing services to taxonomists for standard genome sequencing and annotation.</title>
        <authorList>
            <consortium name="The Broad Institute Genomics Platform"/>
            <consortium name="The Broad Institute Genome Sequencing Center for Infectious Disease"/>
            <person name="Wu L."/>
            <person name="Ma J."/>
        </authorList>
    </citation>
    <scope>NUCLEOTIDE SEQUENCE [LARGE SCALE GENOMIC DNA]</scope>
    <source>
        <strain evidence="9">JCM 17459</strain>
    </source>
</reference>
<dbReference type="InterPro" id="IPR039421">
    <property type="entry name" value="Type_1_exporter"/>
</dbReference>
<dbReference type="PANTHER" id="PTHR24221">
    <property type="entry name" value="ATP-BINDING CASSETTE SUB-FAMILY B"/>
    <property type="match status" value="1"/>
</dbReference>
<dbReference type="Pfam" id="PF00664">
    <property type="entry name" value="ABC_membrane"/>
    <property type="match status" value="1"/>
</dbReference>
<dbReference type="InterPro" id="IPR011527">
    <property type="entry name" value="ABC1_TM_dom"/>
</dbReference>
<evidence type="ECO:0000256" key="3">
    <source>
        <dbReference type="ARBA" id="ARBA00022989"/>
    </source>
</evidence>
<protein>
    <submittedName>
        <fullName evidence="8">ABC transporter ATP-binding protein</fullName>
    </submittedName>
</protein>
<feature type="region of interest" description="Disordered" evidence="5">
    <location>
        <begin position="544"/>
        <end position="574"/>
    </location>
</feature>
<dbReference type="EMBL" id="BAABBA010000007">
    <property type="protein sequence ID" value="GAA4287298.1"/>
    <property type="molecule type" value="Genomic_DNA"/>
</dbReference>
<feature type="transmembrane region" description="Helical" evidence="6">
    <location>
        <begin position="21"/>
        <end position="49"/>
    </location>
</feature>
<proteinExistence type="predicted"/>
<keyword evidence="4 6" id="KW-0472">Membrane</keyword>
<keyword evidence="3 6" id="KW-1133">Transmembrane helix</keyword>
<evidence type="ECO:0000313" key="9">
    <source>
        <dbReference type="Proteomes" id="UP001499841"/>
    </source>
</evidence>
<dbReference type="PANTHER" id="PTHR24221:SF654">
    <property type="entry name" value="ATP-BINDING CASSETTE SUB-FAMILY B MEMBER 6"/>
    <property type="match status" value="1"/>
</dbReference>
<dbReference type="SUPFAM" id="SSF52540">
    <property type="entry name" value="P-loop containing nucleoside triphosphate hydrolases"/>
    <property type="match status" value="1"/>
</dbReference>
<comment type="caution">
    <text evidence="8">The sequence shown here is derived from an EMBL/GenBank/DDBJ whole genome shotgun (WGS) entry which is preliminary data.</text>
</comment>
<dbReference type="SUPFAM" id="SSF90123">
    <property type="entry name" value="ABC transporter transmembrane region"/>
    <property type="match status" value="1"/>
</dbReference>
<keyword evidence="9" id="KW-1185">Reference proteome</keyword>
<keyword evidence="8" id="KW-0547">Nucleotide-binding</keyword>
<evidence type="ECO:0000313" key="8">
    <source>
        <dbReference type="EMBL" id="GAA4287298.1"/>
    </source>
</evidence>
<evidence type="ECO:0000256" key="1">
    <source>
        <dbReference type="ARBA" id="ARBA00004651"/>
    </source>
</evidence>